<sequence length="524" mass="58247">MQAFTPTSYVGAPPVFTLDQLPPNEPVVALTPVQANDVLQALATQGRAPIPQTVDLLDAQNHFLDSMGVKKMAYVHTVELATPNKRFKHNAKASLLQSKAKNKQNRLCDIVQPALEPGHQGFLDLAFTADGALIQDSAPVWQFGMQLVKAEAVGKTGLRGLRTPNVHIARIGIFDSSSNRFLGNIIGFKPLHVRNRGTSWEFKPEPIIVRCSEMQGDPRIGTRIIDDSTLSLYVELNVSYRLDIADTRTMPSSEHKASQMVDEITCAWSMISFSRCRELTQEQSISVPLYYGSIYAPNKLDDLYKAAQQEKAFGGAFKLKKDPHLVFRAGPLPADPPPLVPYSFYPPTMISVRSTACALGLYRACLALQVAKQHSIFVPMSDVVLASFEGILEDTDLYNEFMLKWRSILAKLAPPPQPCNCKSPPINPSMPSLIEAYRRCVAEISPLLHSQTLPPQHIANFAEYQDYRQRLIQKFCRTVDGDKNVVKGQRHPVEPLSHAGFEYLHEPFDVAEVRLAAGSRCLRS</sequence>
<protein>
    <submittedName>
        <fullName evidence="1">Uncharacterized protein</fullName>
    </submittedName>
</protein>
<proteinExistence type="predicted"/>
<reference evidence="1" key="1">
    <citation type="submission" date="2021-01" db="EMBL/GenBank/DDBJ databases">
        <authorList>
            <person name="Corre E."/>
            <person name="Pelletier E."/>
            <person name="Niang G."/>
            <person name="Scheremetjew M."/>
            <person name="Finn R."/>
            <person name="Kale V."/>
            <person name="Holt S."/>
            <person name="Cochrane G."/>
            <person name="Meng A."/>
            <person name="Brown T."/>
            <person name="Cohen L."/>
        </authorList>
    </citation>
    <scope>NUCLEOTIDE SEQUENCE</scope>
    <source>
        <strain evidence="1">CCMP1320</strain>
    </source>
</reference>
<gene>
    <name evidence="1" type="ORF">DTER00134_LOCUS8773</name>
</gene>
<accession>A0A7S3QUI9</accession>
<name>A0A7S3QUI9_DUNTE</name>
<dbReference type="AlphaFoldDB" id="A0A7S3QUI9"/>
<evidence type="ECO:0000313" key="1">
    <source>
        <dbReference type="EMBL" id="CAE0493700.1"/>
    </source>
</evidence>
<organism evidence="1">
    <name type="scientific">Dunaliella tertiolecta</name>
    <name type="common">Green alga</name>
    <dbReference type="NCBI Taxonomy" id="3047"/>
    <lineage>
        <taxon>Eukaryota</taxon>
        <taxon>Viridiplantae</taxon>
        <taxon>Chlorophyta</taxon>
        <taxon>core chlorophytes</taxon>
        <taxon>Chlorophyceae</taxon>
        <taxon>CS clade</taxon>
        <taxon>Chlamydomonadales</taxon>
        <taxon>Dunaliellaceae</taxon>
        <taxon>Dunaliella</taxon>
    </lineage>
</organism>
<dbReference type="EMBL" id="HBIP01015062">
    <property type="protein sequence ID" value="CAE0493700.1"/>
    <property type="molecule type" value="Transcribed_RNA"/>
</dbReference>